<evidence type="ECO:0000313" key="1">
    <source>
        <dbReference type="EMBL" id="JAH23968.1"/>
    </source>
</evidence>
<organism evidence="1">
    <name type="scientific">Anguilla anguilla</name>
    <name type="common">European freshwater eel</name>
    <name type="synonym">Muraena anguilla</name>
    <dbReference type="NCBI Taxonomy" id="7936"/>
    <lineage>
        <taxon>Eukaryota</taxon>
        <taxon>Metazoa</taxon>
        <taxon>Chordata</taxon>
        <taxon>Craniata</taxon>
        <taxon>Vertebrata</taxon>
        <taxon>Euteleostomi</taxon>
        <taxon>Actinopterygii</taxon>
        <taxon>Neopterygii</taxon>
        <taxon>Teleostei</taxon>
        <taxon>Anguilliformes</taxon>
        <taxon>Anguillidae</taxon>
        <taxon>Anguilla</taxon>
    </lineage>
</organism>
<protein>
    <submittedName>
        <fullName evidence="1">Uncharacterized protein</fullName>
    </submittedName>
</protein>
<name>A0A0E9R6J3_ANGAN</name>
<dbReference type="EMBL" id="GBXM01084609">
    <property type="protein sequence ID" value="JAH23968.1"/>
    <property type="molecule type" value="Transcribed_RNA"/>
</dbReference>
<dbReference type="AlphaFoldDB" id="A0A0E9R6J3"/>
<reference evidence="1" key="1">
    <citation type="submission" date="2014-11" db="EMBL/GenBank/DDBJ databases">
        <authorList>
            <person name="Amaro Gonzalez C."/>
        </authorList>
    </citation>
    <scope>NUCLEOTIDE SEQUENCE</scope>
</reference>
<reference evidence="1" key="2">
    <citation type="journal article" date="2015" name="Fish Shellfish Immunol.">
        <title>Early steps in the European eel (Anguilla anguilla)-Vibrio vulnificus interaction in the gills: Role of the RtxA13 toxin.</title>
        <authorList>
            <person name="Callol A."/>
            <person name="Pajuelo D."/>
            <person name="Ebbesson L."/>
            <person name="Teles M."/>
            <person name="MacKenzie S."/>
            <person name="Amaro C."/>
        </authorList>
    </citation>
    <scope>NUCLEOTIDE SEQUENCE</scope>
</reference>
<proteinExistence type="predicted"/>
<sequence length="33" mass="3903">MRVLCNASSHSNKLFRLIYLDLTFQEVLNISEF</sequence>
<accession>A0A0E9R6J3</accession>